<dbReference type="InterPro" id="IPR050186">
    <property type="entry name" value="TPT_transporter"/>
</dbReference>
<evidence type="ECO:0000256" key="8">
    <source>
        <dbReference type="SAM" id="MobiDB-lite"/>
    </source>
</evidence>
<feature type="transmembrane region" description="Helical" evidence="7">
    <location>
        <begin position="70"/>
        <end position="88"/>
    </location>
</feature>
<feature type="transmembrane region" description="Helical" evidence="7">
    <location>
        <begin position="235"/>
        <end position="257"/>
    </location>
</feature>
<dbReference type="AlphaFoldDB" id="A0A7D8YW62"/>
<dbReference type="EMBL" id="QGMG01000184">
    <property type="protein sequence ID" value="TVY56131.1"/>
    <property type="molecule type" value="Genomic_DNA"/>
</dbReference>
<dbReference type="PANTHER" id="PTHR11132">
    <property type="entry name" value="SOLUTE CARRIER FAMILY 35"/>
    <property type="match status" value="1"/>
</dbReference>
<keyword evidence="7" id="KW-0256">Endoplasmic reticulum</keyword>
<proteinExistence type="inferred from homology"/>
<feature type="transmembrane region" description="Helical" evidence="7">
    <location>
        <begin position="112"/>
        <end position="133"/>
    </location>
</feature>
<feature type="compositionally biased region" description="Polar residues" evidence="8">
    <location>
        <begin position="7"/>
        <end position="16"/>
    </location>
</feature>
<accession>A0A7D8YW62</accession>
<comment type="function">
    <text evidence="1 7">Involved in the import of GDP-mannose from the cytoplasm into the Golgi lumen.</text>
</comment>
<reference evidence="9 10" key="1">
    <citation type="submission" date="2018-05" db="EMBL/GenBank/DDBJ databases">
        <title>Whole genome sequencing for identification of molecular markers to develop diagnostic detection tools for the regulated plant pathogen Lachnellula willkommii.</title>
        <authorList>
            <person name="Giroux E."/>
            <person name="Bilodeau G."/>
        </authorList>
    </citation>
    <scope>NUCLEOTIDE SEQUENCE [LARGE SCALE GENOMIC DNA]</scope>
    <source>
        <strain evidence="9 10">CBS 625.97</strain>
    </source>
</reference>
<evidence type="ECO:0000256" key="2">
    <source>
        <dbReference type="ARBA" id="ARBA00010425"/>
    </source>
</evidence>
<keyword evidence="7" id="KW-0762">Sugar transport</keyword>
<keyword evidence="6 7" id="KW-0472">Membrane</keyword>
<comment type="similarity">
    <text evidence="2 7">Belongs to the TPT transporter family. SLC35D subfamily.</text>
</comment>
<keyword evidence="7" id="KW-0333">Golgi apparatus</keyword>
<feature type="transmembrane region" description="Helical" evidence="7">
    <location>
        <begin position="202"/>
        <end position="220"/>
    </location>
</feature>
<keyword evidence="4 7" id="KW-0812">Transmembrane</keyword>
<name>A0A7D8YW62_9HELO</name>
<evidence type="ECO:0000256" key="5">
    <source>
        <dbReference type="ARBA" id="ARBA00022989"/>
    </source>
</evidence>
<evidence type="ECO:0000256" key="7">
    <source>
        <dbReference type="RuleBase" id="RU367097"/>
    </source>
</evidence>
<dbReference type="GO" id="GO:0000139">
    <property type="term" value="C:Golgi membrane"/>
    <property type="evidence" value="ECO:0007669"/>
    <property type="project" value="UniProtKB-SubCell"/>
</dbReference>
<dbReference type="Proteomes" id="UP000481288">
    <property type="component" value="Unassembled WGS sequence"/>
</dbReference>
<evidence type="ECO:0000256" key="4">
    <source>
        <dbReference type="ARBA" id="ARBA00022692"/>
    </source>
</evidence>
<comment type="caution">
    <text evidence="9">The sequence shown here is derived from an EMBL/GenBank/DDBJ whole genome shotgun (WGS) entry which is preliminary data.</text>
</comment>
<keyword evidence="7" id="KW-0813">Transport</keyword>
<evidence type="ECO:0000256" key="6">
    <source>
        <dbReference type="ARBA" id="ARBA00023136"/>
    </source>
</evidence>
<feature type="transmembrane region" description="Helical" evidence="7">
    <location>
        <begin position="175"/>
        <end position="195"/>
    </location>
</feature>
<dbReference type="GO" id="GO:0005789">
    <property type="term" value="C:endoplasmic reticulum membrane"/>
    <property type="evidence" value="ECO:0007669"/>
    <property type="project" value="UniProtKB-SubCell"/>
</dbReference>
<organism evidence="9 10">
    <name type="scientific">Lachnellula cervina</name>
    <dbReference type="NCBI Taxonomy" id="1316786"/>
    <lineage>
        <taxon>Eukaryota</taxon>
        <taxon>Fungi</taxon>
        <taxon>Dikarya</taxon>
        <taxon>Ascomycota</taxon>
        <taxon>Pezizomycotina</taxon>
        <taxon>Leotiomycetes</taxon>
        <taxon>Helotiales</taxon>
        <taxon>Lachnaceae</taxon>
        <taxon>Lachnellula</taxon>
    </lineage>
</organism>
<evidence type="ECO:0000313" key="10">
    <source>
        <dbReference type="Proteomes" id="UP000481288"/>
    </source>
</evidence>
<keyword evidence="5 7" id="KW-1133">Transmembrane helix</keyword>
<feature type="transmembrane region" description="Helical" evidence="7">
    <location>
        <begin position="269"/>
        <end position="288"/>
    </location>
</feature>
<sequence>MAPDHAPSSSSSITNESFDDSEKHAVDASFVKVKTPDDVELGDEVERVELLPADQEKPAPAKPDNSTRTAVIWMVVNTLATIGIVSSVPRRHAGSFGVFTNKAIFSDPTLKLAQLTFAAFHFFITWLTLFTLSRPRFAMFVPRRVAITEIIPLAVAMALNVILPNLSLAFSTVTFYQVARILLTPTVALMNYVLYKSTLPRMAIYALIPACAGVGMVSYYDSKPSADANVKTTSSLGVIFAFSGIFASSLYTVWISSYHKKLQMNSMQLLFNQAPLAAFMLLYVIPFVDTFPVWTEVPVNRWVMIGMFFIIAQTGPVSSTVVGHVKTCTIVALGWITSGRAVGDKSVLGVFVAIGGIIAYSVVMLKHKAQQGKP</sequence>
<feature type="transmembrane region" description="Helical" evidence="7">
    <location>
        <begin position="347"/>
        <end position="365"/>
    </location>
</feature>
<evidence type="ECO:0000256" key="1">
    <source>
        <dbReference type="ARBA" id="ARBA00003420"/>
    </source>
</evidence>
<gene>
    <name evidence="9" type="primary">slc35e3_2</name>
    <name evidence="9" type="ORF">LCER1_G002072</name>
</gene>
<dbReference type="OrthoDB" id="5547497at2759"/>
<comment type="subcellular location">
    <subcellularLocation>
        <location evidence="7">Golgi apparatus membrane</location>
        <topology evidence="7">Multi-pass membrane protein</topology>
    </subcellularLocation>
    <subcellularLocation>
        <location evidence="7">Cytoplasmic vesicle membrane</location>
        <topology evidence="7">Multi-pass membrane protein</topology>
    </subcellularLocation>
    <subcellularLocation>
        <location evidence="7">Endoplasmic reticulum membrane</location>
        <topology evidence="7">Multi-pass membrane protein</topology>
    </subcellularLocation>
</comment>
<feature type="region of interest" description="Disordered" evidence="8">
    <location>
        <begin position="1"/>
        <end position="23"/>
    </location>
</feature>
<protein>
    <recommendedName>
        <fullName evidence="7">GDP-mannose transporter</fullName>
        <shortName evidence="7">GMT</shortName>
    </recommendedName>
</protein>
<keyword evidence="10" id="KW-1185">Reference proteome</keyword>
<dbReference type="GO" id="GO:0030659">
    <property type="term" value="C:cytoplasmic vesicle membrane"/>
    <property type="evidence" value="ECO:0007669"/>
    <property type="project" value="UniProtKB-SubCell"/>
</dbReference>
<comment type="subunit">
    <text evidence="3 7">Homooligomer.</text>
</comment>
<feature type="transmembrane region" description="Helical" evidence="7">
    <location>
        <begin position="145"/>
        <end position="163"/>
    </location>
</feature>
<evidence type="ECO:0000313" key="9">
    <source>
        <dbReference type="EMBL" id="TVY56131.1"/>
    </source>
</evidence>
<keyword evidence="7" id="KW-0968">Cytoplasmic vesicle</keyword>
<evidence type="ECO:0000256" key="3">
    <source>
        <dbReference type="ARBA" id="ARBA00011182"/>
    </source>
</evidence>